<dbReference type="PANTHER" id="PTHR46832:SF2">
    <property type="entry name" value="FUTALOSINE HYDROLASE"/>
    <property type="match status" value="1"/>
</dbReference>
<dbReference type="EMBL" id="JAERTY010000007">
    <property type="protein sequence ID" value="MBL1409548.1"/>
    <property type="molecule type" value="Genomic_DNA"/>
</dbReference>
<dbReference type="InterPro" id="IPR035994">
    <property type="entry name" value="Nucleoside_phosphorylase_sf"/>
</dbReference>
<evidence type="ECO:0000256" key="2">
    <source>
        <dbReference type="NCBIfam" id="TIGR03664"/>
    </source>
</evidence>
<evidence type="ECO:0000313" key="3">
    <source>
        <dbReference type="EMBL" id="MBL1409548.1"/>
    </source>
</evidence>
<comment type="catalytic activity">
    <reaction evidence="1">
        <text>futalosine + H2O = dehypoxanthine futalosine + hypoxanthine</text>
        <dbReference type="Rhea" id="RHEA:25904"/>
        <dbReference type="ChEBI" id="CHEBI:15377"/>
        <dbReference type="ChEBI" id="CHEBI:17368"/>
        <dbReference type="ChEBI" id="CHEBI:58863"/>
        <dbReference type="ChEBI" id="CHEBI:58864"/>
        <dbReference type="EC" id="3.2.2.26"/>
    </reaction>
</comment>
<comment type="function">
    <text evidence="1">Catalyzes the hydrolysis of futalosine (FL) to dehypoxanthine futalosine (DHFL) and hypoxanthine, a step in the biosynthesis of menaquinone (MK, vitamin K2).</text>
</comment>
<keyword evidence="1 3" id="KW-0378">Hydrolase</keyword>
<accession>A0ABS1R4F8</accession>
<comment type="caution">
    <text evidence="3">The sequence shown here is derived from an EMBL/GenBank/DDBJ whole genome shotgun (WGS) entry which is preliminary data.</text>
</comment>
<comment type="pathway">
    <text evidence="1">Quinol/quinone metabolism; menaquinone biosynthesis.</text>
</comment>
<dbReference type="EC" id="3.2.2.26" evidence="1 2"/>
<reference evidence="3 4" key="1">
    <citation type="submission" date="2021-01" db="EMBL/GenBank/DDBJ databases">
        <title>C459-1 draft genome sequence.</title>
        <authorList>
            <person name="Zhang X.-F."/>
        </authorList>
    </citation>
    <scope>NUCLEOTIDE SEQUENCE [LARGE SCALE GENOMIC DNA]</scope>
    <source>
        <strain evidence="4">C459-1</strain>
    </source>
</reference>
<keyword evidence="4" id="KW-1185">Reference proteome</keyword>
<evidence type="ECO:0000256" key="1">
    <source>
        <dbReference type="HAMAP-Rule" id="MF_00991"/>
    </source>
</evidence>
<gene>
    <name evidence="1 3" type="primary">mqnB</name>
    <name evidence="3" type="ORF">JKG61_12365</name>
</gene>
<protein>
    <recommendedName>
        <fullName evidence="1 2">Futalosine hydrolase</fullName>
        <shortName evidence="1">FL hydrolase</shortName>
        <ecNumber evidence="1 2">3.2.2.26</ecNumber>
    </recommendedName>
    <alternativeName>
        <fullName evidence="1">Futalosine nucleosidase</fullName>
    </alternativeName>
    <alternativeName>
        <fullName evidence="1">Menaquinone biosynthetic enzyme MqnB</fullName>
    </alternativeName>
</protein>
<dbReference type="RefSeq" id="WP_202103302.1">
    <property type="nucleotide sequence ID" value="NZ_JAERTY010000007.1"/>
</dbReference>
<keyword evidence="3" id="KW-0326">Glycosidase</keyword>
<evidence type="ECO:0000313" key="4">
    <source>
        <dbReference type="Proteomes" id="UP000625283"/>
    </source>
</evidence>
<dbReference type="NCBIfam" id="TIGR03664">
    <property type="entry name" value="fut_nucase"/>
    <property type="match status" value="1"/>
</dbReference>
<comment type="similarity">
    <text evidence="1">Belongs to the PNP/UDP phosphorylase family. Futalosine hydrolase subfamily.</text>
</comment>
<name>A0ABS1R4F8_9SPHI</name>
<keyword evidence="1" id="KW-0474">Menaquinone biosynthesis</keyword>
<organism evidence="3 4">
    <name type="scientific">Sphingobacterium faecale</name>
    <dbReference type="NCBI Taxonomy" id="2803775"/>
    <lineage>
        <taxon>Bacteria</taxon>
        <taxon>Pseudomonadati</taxon>
        <taxon>Bacteroidota</taxon>
        <taxon>Sphingobacteriia</taxon>
        <taxon>Sphingobacteriales</taxon>
        <taxon>Sphingobacteriaceae</taxon>
        <taxon>Sphingobacterium</taxon>
    </lineage>
</organism>
<dbReference type="Proteomes" id="UP000625283">
    <property type="component" value="Unassembled WGS sequence"/>
</dbReference>
<dbReference type="CDD" id="cd17766">
    <property type="entry name" value="futalosine_nucleosidase_MqnB"/>
    <property type="match status" value="1"/>
</dbReference>
<dbReference type="GO" id="GO:0016798">
    <property type="term" value="F:hydrolase activity, acting on glycosyl bonds"/>
    <property type="evidence" value="ECO:0007669"/>
    <property type="project" value="UniProtKB-KW"/>
</dbReference>
<dbReference type="PANTHER" id="PTHR46832">
    <property type="entry name" value="5'-METHYLTHIOADENOSINE/S-ADENOSYLHOMOCYSTEINE NUCLEOSIDASE"/>
    <property type="match status" value="1"/>
</dbReference>
<dbReference type="Gene3D" id="3.40.50.1580">
    <property type="entry name" value="Nucleoside phosphorylase domain"/>
    <property type="match status" value="1"/>
</dbReference>
<sequence length="200" mass="21959">MKPLIVAATNGEIAPSINFLTQMDIPYLITGVGMVATAYQLGKALQDTRPDYVLNIGIAGAFSNTIPLGTVIQTKTDQLSELGAENDDIFLPIEELGFGKSVFHSTSPPQLSVQLPSYHGITVNTVHGNPISIDQLKERLPLVATESMEGAAVFFVCQEERVPCLQVRAISNYVEKRDRSAWDITLAIENLNLWLQEFLK</sequence>
<dbReference type="HAMAP" id="MF_00991">
    <property type="entry name" value="MqnB"/>
    <property type="match status" value="1"/>
</dbReference>
<proteinExistence type="inferred from homology"/>
<dbReference type="InterPro" id="IPR019963">
    <property type="entry name" value="FL_hydrolase_MqnB"/>
</dbReference>
<dbReference type="SUPFAM" id="SSF53167">
    <property type="entry name" value="Purine and uridine phosphorylases"/>
    <property type="match status" value="1"/>
</dbReference>